<sequence>MIGRISDGLRHFPPQGWHLCLRNVPGTAGLSGPAVSWG</sequence>
<name>A0A182CYI9_BLAVI</name>
<reference evidence="1" key="1">
    <citation type="journal article" date="2015" name="Genome Announc.">
        <title>Complete Genome Sequence of the Bacteriochlorophyll b-Producing Photosynthetic Bacterium Blastochloris viridis.</title>
        <authorList>
            <person name="Tsukatani Y."/>
            <person name="Hirose Y."/>
            <person name="Harada J."/>
            <person name="Misawa N."/>
            <person name="Mori K."/>
            <person name="Inoue K."/>
            <person name="Tamiaki H."/>
        </authorList>
    </citation>
    <scope>NUCLEOTIDE SEQUENCE [LARGE SCALE GENOMIC DNA]</scope>
    <source>
        <strain evidence="1">DSM 133</strain>
    </source>
</reference>
<dbReference type="EMBL" id="AP014854">
    <property type="protein sequence ID" value="BAR98138.1"/>
    <property type="molecule type" value="Genomic_DNA"/>
</dbReference>
<proteinExistence type="predicted"/>
<organism evidence="1">
    <name type="scientific">Blastochloris viridis</name>
    <name type="common">Rhodopseudomonas viridis</name>
    <dbReference type="NCBI Taxonomy" id="1079"/>
    <lineage>
        <taxon>Bacteria</taxon>
        <taxon>Pseudomonadati</taxon>
        <taxon>Pseudomonadota</taxon>
        <taxon>Alphaproteobacteria</taxon>
        <taxon>Hyphomicrobiales</taxon>
        <taxon>Blastochloridaceae</taxon>
        <taxon>Blastochloris</taxon>
    </lineage>
</organism>
<evidence type="ECO:0000313" key="1">
    <source>
        <dbReference type="EMBL" id="BAR98138.1"/>
    </source>
</evidence>
<gene>
    <name evidence="1" type="ORF">BV133_545</name>
</gene>
<accession>A0A182CYI9</accession>
<dbReference type="AlphaFoldDB" id="A0A182CYI9"/>
<protein>
    <submittedName>
        <fullName evidence="1">Uncharacterized protein</fullName>
    </submittedName>
</protein>